<gene>
    <name evidence="2" type="ORF">PM001_LOCUS30248</name>
</gene>
<accession>A0AAV1VH65</accession>
<dbReference type="AlphaFoldDB" id="A0AAV1VH65"/>
<sequence>MRRGKERWTHADDERLSRALLTVFANRGEPVVLSDNCALWKRVQQHYQDFMTAEPDAIAAVRSVRSLHTRWARGIRPDLILFVSLLHKMQKTGMGTGKAVEQAVRLFREQRSESNALAVRQFVQKRQRTSVASGGDGDSETDSSRPKLRFESFHFLHCYDILCSNSAFLKVLLDQSRMNGGNLSQRKRRQTEAGIELKGESKTSAVRDSCTIETKRVSTLRVPPTTRVEGAEVSSSSSQRIHQHPPTVRHLQASDREMIHSHSAAQPDSSSVVITFNNVNDDFDVSRVECDRAVANEYVRLRMQTLQEDRRLKLLAELRGVVATIAQLAQQLAWDGVASAALAAQTGVACIASNQGVLRDIAFFRHEKQRLKRRIAALDGSLNRDRAVPTDLRQSRQQN</sequence>
<dbReference type="EMBL" id="CAKLBY020000312">
    <property type="protein sequence ID" value="CAK7945098.1"/>
    <property type="molecule type" value="Genomic_DNA"/>
</dbReference>
<comment type="caution">
    <text evidence="2">The sequence shown here is derived from an EMBL/GenBank/DDBJ whole genome shotgun (WGS) entry which is preliminary data.</text>
</comment>
<feature type="region of interest" description="Disordered" evidence="1">
    <location>
        <begin position="225"/>
        <end position="246"/>
    </location>
</feature>
<evidence type="ECO:0000313" key="2">
    <source>
        <dbReference type="EMBL" id="CAK7945098.1"/>
    </source>
</evidence>
<protein>
    <submittedName>
        <fullName evidence="2">Uncharacterized protein</fullName>
    </submittedName>
</protein>
<dbReference type="Proteomes" id="UP001162060">
    <property type="component" value="Unassembled WGS sequence"/>
</dbReference>
<evidence type="ECO:0000313" key="3">
    <source>
        <dbReference type="Proteomes" id="UP001162060"/>
    </source>
</evidence>
<organism evidence="2 3">
    <name type="scientific">Peronospora matthiolae</name>
    <dbReference type="NCBI Taxonomy" id="2874970"/>
    <lineage>
        <taxon>Eukaryota</taxon>
        <taxon>Sar</taxon>
        <taxon>Stramenopiles</taxon>
        <taxon>Oomycota</taxon>
        <taxon>Peronosporomycetes</taxon>
        <taxon>Peronosporales</taxon>
        <taxon>Peronosporaceae</taxon>
        <taxon>Peronospora</taxon>
    </lineage>
</organism>
<evidence type="ECO:0000256" key="1">
    <source>
        <dbReference type="SAM" id="MobiDB-lite"/>
    </source>
</evidence>
<feature type="region of interest" description="Disordered" evidence="1">
    <location>
        <begin position="181"/>
        <end position="200"/>
    </location>
</feature>
<reference evidence="2" key="1">
    <citation type="submission" date="2024-01" db="EMBL/GenBank/DDBJ databases">
        <authorList>
            <person name="Webb A."/>
        </authorList>
    </citation>
    <scope>NUCLEOTIDE SEQUENCE</scope>
    <source>
        <strain evidence="2">Pm1</strain>
    </source>
</reference>
<proteinExistence type="predicted"/>
<name>A0AAV1VH65_9STRA</name>